<organism evidence="1 2">
    <name type="scientific">Dendrobium catenatum</name>
    <dbReference type="NCBI Taxonomy" id="906689"/>
    <lineage>
        <taxon>Eukaryota</taxon>
        <taxon>Viridiplantae</taxon>
        <taxon>Streptophyta</taxon>
        <taxon>Embryophyta</taxon>
        <taxon>Tracheophyta</taxon>
        <taxon>Spermatophyta</taxon>
        <taxon>Magnoliopsida</taxon>
        <taxon>Liliopsida</taxon>
        <taxon>Asparagales</taxon>
        <taxon>Orchidaceae</taxon>
        <taxon>Epidendroideae</taxon>
        <taxon>Malaxideae</taxon>
        <taxon>Dendrobiinae</taxon>
        <taxon>Dendrobium</taxon>
    </lineage>
</organism>
<evidence type="ECO:0000313" key="1">
    <source>
        <dbReference type="EMBL" id="PKU69710.1"/>
    </source>
</evidence>
<accession>A0A2I0W213</accession>
<proteinExistence type="predicted"/>
<keyword evidence="2" id="KW-1185">Reference proteome</keyword>
<sequence length="79" mass="8358">MEESSNDGSLGLLLKALESSARGSSTRFEQGSRNNAECTQKVVVKLSMIDAKKRSKAMRCAAGFLGNSLTSSIPLTFGS</sequence>
<dbReference type="EMBL" id="KZ503009">
    <property type="protein sequence ID" value="PKU69710.1"/>
    <property type="molecule type" value="Genomic_DNA"/>
</dbReference>
<dbReference type="Proteomes" id="UP000233837">
    <property type="component" value="Unassembled WGS sequence"/>
</dbReference>
<reference evidence="1 2" key="1">
    <citation type="journal article" date="2016" name="Sci. Rep.">
        <title>The Dendrobium catenatum Lindl. genome sequence provides insights into polysaccharide synthase, floral development and adaptive evolution.</title>
        <authorList>
            <person name="Zhang G.Q."/>
            <person name="Xu Q."/>
            <person name="Bian C."/>
            <person name="Tsai W.C."/>
            <person name="Yeh C.M."/>
            <person name="Liu K.W."/>
            <person name="Yoshida K."/>
            <person name="Zhang L.S."/>
            <person name="Chang S.B."/>
            <person name="Chen F."/>
            <person name="Shi Y."/>
            <person name="Su Y.Y."/>
            <person name="Zhang Y.Q."/>
            <person name="Chen L.J."/>
            <person name="Yin Y."/>
            <person name="Lin M."/>
            <person name="Huang H."/>
            <person name="Deng H."/>
            <person name="Wang Z.W."/>
            <person name="Zhu S.L."/>
            <person name="Zhao X."/>
            <person name="Deng C."/>
            <person name="Niu S.C."/>
            <person name="Huang J."/>
            <person name="Wang M."/>
            <person name="Liu G.H."/>
            <person name="Yang H.J."/>
            <person name="Xiao X.J."/>
            <person name="Hsiao Y.Y."/>
            <person name="Wu W.L."/>
            <person name="Chen Y.Y."/>
            <person name="Mitsuda N."/>
            <person name="Ohme-Takagi M."/>
            <person name="Luo Y.B."/>
            <person name="Van de Peer Y."/>
            <person name="Liu Z.J."/>
        </authorList>
    </citation>
    <scope>NUCLEOTIDE SEQUENCE [LARGE SCALE GENOMIC DNA]</scope>
    <source>
        <tissue evidence="1">The whole plant</tissue>
    </source>
</reference>
<reference evidence="1 2" key="2">
    <citation type="journal article" date="2017" name="Nature">
        <title>The Apostasia genome and the evolution of orchids.</title>
        <authorList>
            <person name="Zhang G.Q."/>
            <person name="Liu K.W."/>
            <person name="Li Z."/>
            <person name="Lohaus R."/>
            <person name="Hsiao Y.Y."/>
            <person name="Niu S.C."/>
            <person name="Wang J.Y."/>
            <person name="Lin Y.C."/>
            <person name="Xu Q."/>
            <person name="Chen L.J."/>
            <person name="Yoshida K."/>
            <person name="Fujiwara S."/>
            <person name="Wang Z.W."/>
            <person name="Zhang Y.Q."/>
            <person name="Mitsuda N."/>
            <person name="Wang M."/>
            <person name="Liu G.H."/>
            <person name="Pecoraro L."/>
            <person name="Huang H.X."/>
            <person name="Xiao X.J."/>
            <person name="Lin M."/>
            <person name="Wu X.Y."/>
            <person name="Wu W.L."/>
            <person name="Chen Y.Y."/>
            <person name="Chang S.B."/>
            <person name="Sakamoto S."/>
            <person name="Ohme-Takagi M."/>
            <person name="Yagi M."/>
            <person name="Zeng S.J."/>
            <person name="Shen C.Y."/>
            <person name="Yeh C.M."/>
            <person name="Luo Y.B."/>
            <person name="Tsai W.C."/>
            <person name="Van de Peer Y."/>
            <person name="Liu Z.J."/>
        </authorList>
    </citation>
    <scope>NUCLEOTIDE SEQUENCE [LARGE SCALE GENOMIC DNA]</scope>
    <source>
        <tissue evidence="1">The whole plant</tissue>
    </source>
</reference>
<gene>
    <name evidence="1" type="ORF">MA16_Dca024529</name>
</gene>
<protein>
    <submittedName>
        <fullName evidence="1">Uncharacterized protein</fullName>
    </submittedName>
</protein>
<dbReference type="AlphaFoldDB" id="A0A2I0W213"/>
<name>A0A2I0W213_9ASPA</name>
<evidence type="ECO:0000313" key="2">
    <source>
        <dbReference type="Proteomes" id="UP000233837"/>
    </source>
</evidence>